<gene>
    <name evidence="1" type="ORF">JETT_0880</name>
</gene>
<proteinExistence type="predicted"/>
<comment type="caution">
    <text evidence="1">The sequence shown here is derived from an EMBL/GenBank/DDBJ whole genome shotgun (WGS) entry which is preliminary data.</text>
</comment>
<protein>
    <submittedName>
        <fullName evidence="1">Uncharacterized protein</fullName>
    </submittedName>
</protein>
<dbReference type="AlphaFoldDB" id="A0A533QDM4"/>
<dbReference type="EMBL" id="SULG01000012">
    <property type="protein sequence ID" value="TLD42856.1"/>
    <property type="molecule type" value="Genomic_DNA"/>
</dbReference>
<name>A0A533QDM4_9BACT</name>
<evidence type="ECO:0000313" key="2">
    <source>
        <dbReference type="Proteomes" id="UP000319783"/>
    </source>
</evidence>
<organism evidence="1 2">
    <name type="scientific">Candidatus Jettenia ecosi</name>
    <dbReference type="NCBI Taxonomy" id="2494326"/>
    <lineage>
        <taxon>Bacteria</taxon>
        <taxon>Pseudomonadati</taxon>
        <taxon>Planctomycetota</taxon>
        <taxon>Candidatus Brocadiia</taxon>
        <taxon>Candidatus Brocadiales</taxon>
        <taxon>Candidatus Brocadiaceae</taxon>
        <taxon>Candidatus Jettenia</taxon>
    </lineage>
</organism>
<reference evidence="1 2" key="1">
    <citation type="submission" date="2019-04" db="EMBL/GenBank/DDBJ databases">
        <title>Genome of a novel bacterium Candidatus Jettenia ecosi reconstructed from metagenome of an anammox bioreactor.</title>
        <authorList>
            <person name="Mardanov A.V."/>
            <person name="Beletsky A.V."/>
            <person name="Ravin N.V."/>
            <person name="Botchkova E.A."/>
            <person name="Litti Y.V."/>
            <person name="Nozhevnikova A.N."/>
        </authorList>
    </citation>
    <scope>NUCLEOTIDE SEQUENCE [LARGE SCALE GENOMIC DNA]</scope>
    <source>
        <strain evidence="1">J2</strain>
    </source>
</reference>
<sequence length="102" mass="11753">MGKSVINTMPHKKVLLPAILNYFPQQYLIGESLKFFHKKIILDNLYISDNFIEENIFLLSEKTDAALAEYKSSIHEGTLKLMIIQYSDDDTARIAFDDVIKL</sequence>
<accession>A0A533QDM4</accession>
<evidence type="ECO:0000313" key="1">
    <source>
        <dbReference type="EMBL" id="TLD42856.1"/>
    </source>
</evidence>
<dbReference type="Proteomes" id="UP000319783">
    <property type="component" value="Unassembled WGS sequence"/>
</dbReference>